<dbReference type="EMBL" id="JAINUG010000296">
    <property type="protein sequence ID" value="KAJ8383319.1"/>
    <property type="molecule type" value="Genomic_DNA"/>
</dbReference>
<comment type="caution">
    <text evidence="2">The sequence shown here is derived from an EMBL/GenBank/DDBJ whole genome shotgun (WGS) entry which is preliminary data.</text>
</comment>
<proteinExistence type="predicted"/>
<evidence type="ECO:0000256" key="1">
    <source>
        <dbReference type="SAM" id="MobiDB-lite"/>
    </source>
</evidence>
<name>A0AAD7RFK9_9TELE</name>
<sequence length="142" mass="15123">MMVACLIIVTLPGPFPTPPGQATETRSYTLRDEPRASGAGGRGTYPIQECLRLEAGAPGVLLLGKRGSLLILERGAARGPLRRPGERRDRRRDGEEGVEGLLAPALPPVRAPRPHGDSGPRWDGARCGGAQRRGGWEEVGSQ</sequence>
<feature type="compositionally biased region" description="Basic and acidic residues" evidence="1">
    <location>
        <begin position="114"/>
        <end position="124"/>
    </location>
</feature>
<evidence type="ECO:0000313" key="3">
    <source>
        <dbReference type="Proteomes" id="UP001221898"/>
    </source>
</evidence>
<keyword evidence="3" id="KW-1185">Reference proteome</keyword>
<accession>A0AAD7RFK9</accession>
<gene>
    <name evidence="2" type="ORF">AAFF_G00221790</name>
</gene>
<organism evidence="2 3">
    <name type="scientific">Aldrovandia affinis</name>
    <dbReference type="NCBI Taxonomy" id="143900"/>
    <lineage>
        <taxon>Eukaryota</taxon>
        <taxon>Metazoa</taxon>
        <taxon>Chordata</taxon>
        <taxon>Craniata</taxon>
        <taxon>Vertebrata</taxon>
        <taxon>Euteleostomi</taxon>
        <taxon>Actinopterygii</taxon>
        <taxon>Neopterygii</taxon>
        <taxon>Teleostei</taxon>
        <taxon>Notacanthiformes</taxon>
        <taxon>Halosauridae</taxon>
        <taxon>Aldrovandia</taxon>
    </lineage>
</organism>
<evidence type="ECO:0000313" key="2">
    <source>
        <dbReference type="EMBL" id="KAJ8383319.1"/>
    </source>
</evidence>
<feature type="region of interest" description="Disordered" evidence="1">
    <location>
        <begin position="74"/>
        <end position="142"/>
    </location>
</feature>
<reference evidence="2" key="1">
    <citation type="journal article" date="2023" name="Science">
        <title>Genome structures resolve the early diversification of teleost fishes.</title>
        <authorList>
            <person name="Parey E."/>
            <person name="Louis A."/>
            <person name="Montfort J."/>
            <person name="Bouchez O."/>
            <person name="Roques C."/>
            <person name="Iampietro C."/>
            <person name="Lluch J."/>
            <person name="Castinel A."/>
            <person name="Donnadieu C."/>
            <person name="Desvignes T."/>
            <person name="Floi Bucao C."/>
            <person name="Jouanno E."/>
            <person name="Wen M."/>
            <person name="Mejri S."/>
            <person name="Dirks R."/>
            <person name="Jansen H."/>
            <person name="Henkel C."/>
            <person name="Chen W.J."/>
            <person name="Zahm M."/>
            <person name="Cabau C."/>
            <person name="Klopp C."/>
            <person name="Thompson A.W."/>
            <person name="Robinson-Rechavi M."/>
            <person name="Braasch I."/>
            <person name="Lecointre G."/>
            <person name="Bobe J."/>
            <person name="Postlethwait J.H."/>
            <person name="Berthelot C."/>
            <person name="Roest Crollius H."/>
            <person name="Guiguen Y."/>
        </authorList>
    </citation>
    <scope>NUCLEOTIDE SEQUENCE</scope>
    <source>
        <strain evidence="2">NC1722</strain>
    </source>
</reference>
<feature type="compositionally biased region" description="Basic and acidic residues" evidence="1">
    <location>
        <begin position="83"/>
        <end position="95"/>
    </location>
</feature>
<protein>
    <submittedName>
        <fullName evidence="2">Uncharacterized protein</fullName>
    </submittedName>
</protein>
<dbReference type="Proteomes" id="UP001221898">
    <property type="component" value="Unassembled WGS sequence"/>
</dbReference>
<dbReference type="AlphaFoldDB" id="A0AAD7RFK9"/>